<organism evidence="2 3">
    <name type="scientific">Chara braunii</name>
    <name type="common">Braun's stonewort</name>
    <dbReference type="NCBI Taxonomy" id="69332"/>
    <lineage>
        <taxon>Eukaryota</taxon>
        <taxon>Viridiplantae</taxon>
        <taxon>Streptophyta</taxon>
        <taxon>Charophyceae</taxon>
        <taxon>Charales</taxon>
        <taxon>Characeae</taxon>
        <taxon>Chara</taxon>
    </lineage>
</organism>
<feature type="region of interest" description="Disordered" evidence="1">
    <location>
        <begin position="1"/>
        <end position="85"/>
    </location>
</feature>
<feature type="compositionally biased region" description="Basic and acidic residues" evidence="1">
    <location>
        <begin position="31"/>
        <end position="42"/>
    </location>
</feature>
<feature type="non-terminal residue" evidence="2">
    <location>
        <position position="318"/>
    </location>
</feature>
<evidence type="ECO:0000313" key="2">
    <source>
        <dbReference type="EMBL" id="GBG47384.1"/>
    </source>
</evidence>
<feature type="compositionally biased region" description="Polar residues" evidence="1">
    <location>
        <begin position="114"/>
        <end position="128"/>
    </location>
</feature>
<sequence>MASPSPAQDSIAQAKDDELLTTGNAPGHVQASHDTDAADKELTAGNAPGQVRASQGAVAADEITAGNGDTAAAVDEKSTTTSNGDAVGMATNAVVYPVDDQTGLRRRAFRSIVASTIEGQPNNSQTTPIPDAGGRGPGDEDDPYRVLERPGPKQSYTWQQLRGFDDWSTPGMLDLDDDWTDPKTSDVRYGPLKGMLIKYGELAQLTYDATTFDSTSRYCGQCVIGPENIFNLLCARPEDFLDSLVSPTFGDGTSPDEDTDPAPPSSLPAQVTGTGMPALQDQAKLGRRSRWSYRRRYSDVRYLFATSREDTPFRLFRL</sequence>
<proteinExistence type="predicted"/>
<dbReference type="EMBL" id="BFEA01007853">
    <property type="protein sequence ID" value="GBG47384.1"/>
    <property type="molecule type" value="Genomic_DNA"/>
</dbReference>
<evidence type="ECO:0000256" key="1">
    <source>
        <dbReference type="SAM" id="MobiDB-lite"/>
    </source>
</evidence>
<dbReference type="Gramene" id="GBG47384">
    <property type="protein sequence ID" value="GBG47384"/>
    <property type="gene ID" value="CBR_g86796"/>
</dbReference>
<keyword evidence="3" id="KW-1185">Reference proteome</keyword>
<gene>
    <name evidence="2" type="ORF">CBR_g86796</name>
</gene>
<dbReference type="InterPro" id="IPR029058">
    <property type="entry name" value="AB_hydrolase_fold"/>
</dbReference>
<evidence type="ECO:0000313" key="3">
    <source>
        <dbReference type="Proteomes" id="UP000265515"/>
    </source>
</evidence>
<comment type="caution">
    <text evidence="2">The sequence shown here is derived from an EMBL/GenBank/DDBJ whole genome shotgun (WGS) entry which is preliminary data.</text>
</comment>
<feature type="region of interest" description="Disordered" evidence="1">
    <location>
        <begin position="245"/>
        <end position="279"/>
    </location>
</feature>
<dbReference type="Proteomes" id="UP000265515">
    <property type="component" value="Unassembled WGS sequence"/>
</dbReference>
<name>A0A388JL37_CHABU</name>
<dbReference type="Gene3D" id="3.40.50.1820">
    <property type="entry name" value="alpha/beta hydrolase"/>
    <property type="match status" value="1"/>
</dbReference>
<feature type="compositionally biased region" description="Polar residues" evidence="1">
    <location>
        <begin position="1"/>
        <end position="11"/>
    </location>
</feature>
<dbReference type="STRING" id="69332.A0A388JL37"/>
<dbReference type="OrthoDB" id="426718at2759"/>
<protein>
    <submittedName>
        <fullName evidence="2">Uncharacterized protein</fullName>
    </submittedName>
</protein>
<accession>A0A388JL37</accession>
<feature type="region of interest" description="Disordered" evidence="1">
    <location>
        <begin position="114"/>
        <end position="150"/>
    </location>
</feature>
<reference evidence="2 3" key="1">
    <citation type="journal article" date="2018" name="Cell">
        <title>The Chara Genome: Secondary Complexity and Implications for Plant Terrestrialization.</title>
        <authorList>
            <person name="Nishiyama T."/>
            <person name="Sakayama H."/>
            <person name="Vries J.D."/>
            <person name="Buschmann H."/>
            <person name="Saint-Marcoux D."/>
            <person name="Ullrich K.K."/>
            <person name="Haas F.B."/>
            <person name="Vanderstraeten L."/>
            <person name="Becker D."/>
            <person name="Lang D."/>
            <person name="Vosolsobe S."/>
            <person name="Rombauts S."/>
            <person name="Wilhelmsson P.K.I."/>
            <person name="Janitza P."/>
            <person name="Kern R."/>
            <person name="Heyl A."/>
            <person name="Rumpler F."/>
            <person name="Villalobos L.I.A.C."/>
            <person name="Clay J.M."/>
            <person name="Skokan R."/>
            <person name="Toyoda A."/>
            <person name="Suzuki Y."/>
            <person name="Kagoshima H."/>
            <person name="Schijlen E."/>
            <person name="Tajeshwar N."/>
            <person name="Catarino B."/>
            <person name="Hetherington A.J."/>
            <person name="Saltykova A."/>
            <person name="Bonnot C."/>
            <person name="Breuninger H."/>
            <person name="Symeonidi A."/>
            <person name="Radhakrishnan G.V."/>
            <person name="Van Nieuwerburgh F."/>
            <person name="Deforce D."/>
            <person name="Chang C."/>
            <person name="Karol K.G."/>
            <person name="Hedrich R."/>
            <person name="Ulvskov P."/>
            <person name="Glockner G."/>
            <person name="Delwiche C.F."/>
            <person name="Petrasek J."/>
            <person name="Van de Peer Y."/>
            <person name="Friml J."/>
            <person name="Beilby M."/>
            <person name="Dolan L."/>
            <person name="Kohara Y."/>
            <person name="Sugano S."/>
            <person name="Fujiyama A."/>
            <person name="Delaux P.-M."/>
            <person name="Quint M."/>
            <person name="TheiBen G."/>
            <person name="Hagemann M."/>
            <person name="Harholt J."/>
            <person name="Dunand C."/>
            <person name="Zachgo S."/>
            <person name="Langdale J."/>
            <person name="Maumus F."/>
            <person name="Straeten D.V.D."/>
            <person name="Gould S.B."/>
            <person name="Rensing S.A."/>
        </authorList>
    </citation>
    <scope>NUCLEOTIDE SEQUENCE [LARGE SCALE GENOMIC DNA]</scope>
    <source>
        <strain evidence="2 3">S276</strain>
    </source>
</reference>
<dbReference type="AlphaFoldDB" id="A0A388JL37"/>